<dbReference type="InterPro" id="IPR016163">
    <property type="entry name" value="Ald_DH_C"/>
</dbReference>
<dbReference type="PROSITE" id="PS00687">
    <property type="entry name" value="ALDEHYDE_DEHYDR_GLU"/>
    <property type="match status" value="1"/>
</dbReference>
<evidence type="ECO:0000313" key="6">
    <source>
        <dbReference type="EMBL" id="PKF31247.1"/>
    </source>
</evidence>
<keyword evidence="2 4" id="KW-0560">Oxidoreductase</keyword>
<dbReference type="InterPro" id="IPR016162">
    <property type="entry name" value="Ald_DH_N"/>
</dbReference>
<name>A0A2N0WA03_9GAMM</name>
<dbReference type="InterPro" id="IPR044086">
    <property type="entry name" value="LUC3-like"/>
</dbReference>
<dbReference type="InterPro" id="IPR016161">
    <property type="entry name" value="Ald_DH/histidinol_DH"/>
</dbReference>
<dbReference type="FunFam" id="3.40.605.10:FF:000007">
    <property type="entry name" value="NAD/NADP-dependent betaine aldehyde dehydrogenase"/>
    <property type="match status" value="1"/>
</dbReference>
<evidence type="ECO:0000256" key="2">
    <source>
        <dbReference type="ARBA" id="ARBA00023002"/>
    </source>
</evidence>
<accession>A0A2N0WA03</accession>
<dbReference type="Gene3D" id="3.40.605.10">
    <property type="entry name" value="Aldehyde Dehydrogenase, Chain A, domain 1"/>
    <property type="match status" value="1"/>
</dbReference>
<dbReference type="InterPro" id="IPR029510">
    <property type="entry name" value="Ald_DH_CS_GLU"/>
</dbReference>
<gene>
    <name evidence="6" type="ORF">CW311_19470</name>
</gene>
<dbReference type="RefSeq" id="WP_101237566.1">
    <property type="nucleotide sequence ID" value="NZ_PISJ01000025.1"/>
</dbReference>
<reference evidence="6 7" key="1">
    <citation type="submission" date="2017-12" db="EMBL/GenBank/DDBJ databases">
        <title>Draft Genome sequences of multiple microbial strains isolated from spacecraft associated surfaces.</title>
        <authorList>
            <person name="Seuylemezian A."/>
            <person name="Vaishampayan P."/>
            <person name="Venkateswaran K."/>
        </authorList>
    </citation>
    <scope>NUCLEOTIDE SEQUENCE [LARGE SCALE GENOMIC DNA]</scope>
    <source>
        <strain evidence="6 7">2P01AA</strain>
    </source>
</reference>
<comment type="caution">
    <text evidence="6">The sequence shown here is derived from an EMBL/GenBank/DDBJ whole genome shotgun (WGS) entry which is preliminary data.</text>
</comment>
<feature type="domain" description="Aldehyde dehydrogenase" evidence="5">
    <location>
        <begin position="16"/>
        <end position="464"/>
    </location>
</feature>
<dbReference type="GO" id="GO:0016620">
    <property type="term" value="F:oxidoreductase activity, acting on the aldehyde or oxo group of donors, NAD or NADP as acceptor"/>
    <property type="evidence" value="ECO:0007669"/>
    <property type="project" value="InterPro"/>
</dbReference>
<comment type="similarity">
    <text evidence="1 4">Belongs to the aldehyde dehydrogenase family.</text>
</comment>
<dbReference type="InterPro" id="IPR016160">
    <property type="entry name" value="Ald_DH_CS_CYS"/>
</dbReference>
<protein>
    <submittedName>
        <fullName evidence="6">Aldehyde dehydrogenase</fullName>
    </submittedName>
</protein>
<evidence type="ECO:0000256" key="1">
    <source>
        <dbReference type="ARBA" id="ARBA00009986"/>
    </source>
</evidence>
<feature type="active site" evidence="3">
    <location>
        <position position="241"/>
    </location>
</feature>
<dbReference type="AlphaFoldDB" id="A0A2N0WA03"/>
<dbReference type="SUPFAM" id="SSF53720">
    <property type="entry name" value="ALDH-like"/>
    <property type="match status" value="1"/>
</dbReference>
<dbReference type="Gene3D" id="3.40.309.10">
    <property type="entry name" value="Aldehyde Dehydrogenase, Chain A, domain 2"/>
    <property type="match status" value="1"/>
</dbReference>
<sequence>MLNQMLYNGQYVSGLGSEIDVVNPATLDTITTFKSATPKQLDDAVKASFDSFNLWKNISDVELKFILARIGQDIKAARDEIAELITLEQGKPLELAKLEVDMGIYWLEVTNSFEIPIKENKDSLGKKIKVYHHPIGVVASITPWNWPFMIAIWHIIPALKAKNCVINKPSEYTPLSTIRLIDIINKYIPKGVCNIVLGDGEIGSNLSNHPLIEKVIFTGSTPTGQKILASSVEQFRQVTLELGGNDVAIVLEDVDIDKIAPKIFASAFFNSGQTCACIKRLYVHDQVYEGLVKKLVEIADSQIIGNGFDKMTTLGPVQNIKQYQKLKILIEKAIKNGAHIENTRKLILPDTGYFLPPLILTNVLESSEIFTTEQFGPVLPIVKFSSIEDVINNSNHSSYALGGSIWTEDINKAEKIANQMQSGTVWINSHSDVSPYAEFGGWKMSGIGSTFGLDGLLQFTKRQSIHLSE</sequence>
<evidence type="ECO:0000259" key="5">
    <source>
        <dbReference type="Pfam" id="PF00171"/>
    </source>
</evidence>
<dbReference type="InterPro" id="IPR015590">
    <property type="entry name" value="Aldehyde_DH_dom"/>
</dbReference>
<dbReference type="EMBL" id="PISJ01000025">
    <property type="protein sequence ID" value="PKF31247.1"/>
    <property type="molecule type" value="Genomic_DNA"/>
</dbReference>
<organism evidence="6 7">
    <name type="scientific">Acinetobacter proteolyticus</name>
    <dbReference type="NCBI Taxonomy" id="1776741"/>
    <lineage>
        <taxon>Bacteria</taxon>
        <taxon>Pseudomonadati</taxon>
        <taxon>Pseudomonadota</taxon>
        <taxon>Gammaproteobacteria</taxon>
        <taxon>Moraxellales</taxon>
        <taxon>Moraxellaceae</taxon>
        <taxon>Acinetobacter</taxon>
    </lineage>
</organism>
<evidence type="ECO:0000256" key="3">
    <source>
        <dbReference type="PROSITE-ProRule" id="PRU10007"/>
    </source>
</evidence>
<dbReference type="FunFam" id="3.40.309.10:FF:000009">
    <property type="entry name" value="Aldehyde dehydrogenase A"/>
    <property type="match status" value="1"/>
</dbReference>
<dbReference type="Proteomes" id="UP000233553">
    <property type="component" value="Unassembled WGS sequence"/>
</dbReference>
<evidence type="ECO:0000313" key="7">
    <source>
        <dbReference type="Proteomes" id="UP000233553"/>
    </source>
</evidence>
<dbReference type="Pfam" id="PF00171">
    <property type="entry name" value="Aldedh"/>
    <property type="match status" value="1"/>
</dbReference>
<dbReference type="PROSITE" id="PS00070">
    <property type="entry name" value="ALDEHYDE_DEHYDR_CYS"/>
    <property type="match status" value="1"/>
</dbReference>
<dbReference type="PANTHER" id="PTHR11699">
    <property type="entry name" value="ALDEHYDE DEHYDROGENASE-RELATED"/>
    <property type="match status" value="1"/>
</dbReference>
<proteinExistence type="inferred from homology"/>
<dbReference type="CDD" id="cd07106">
    <property type="entry name" value="ALDH_AldA-AAD23400"/>
    <property type="match status" value="1"/>
</dbReference>
<evidence type="ECO:0000256" key="4">
    <source>
        <dbReference type="RuleBase" id="RU003345"/>
    </source>
</evidence>